<organism evidence="4 5">
    <name type="scientific">Azospirillum oleiclasticum</name>
    <dbReference type="NCBI Taxonomy" id="2735135"/>
    <lineage>
        <taxon>Bacteria</taxon>
        <taxon>Pseudomonadati</taxon>
        <taxon>Pseudomonadota</taxon>
        <taxon>Alphaproteobacteria</taxon>
        <taxon>Rhodospirillales</taxon>
        <taxon>Azospirillaceae</taxon>
        <taxon>Azospirillum</taxon>
    </lineage>
</organism>
<evidence type="ECO:0000259" key="3">
    <source>
        <dbReference type="PROSITE" id="PS51371"/>
    </source>
</evidence>
<dbReference type="EMBL" id="JABFDB010000001">
    <property type="protein sequence ID" value="NYZ18542.1"/>
    <property type="molecule type" value="Genomic_DNA"/>
</dbReference>
<dbReference type="PROSITE" id="PS51371">
    <property type="entry name" value="CBS"/>
    <property type="match status" value="2"/>
</dbReference>
<protein>
    <submittedName>
        <fullName evidence="4">CBS domain-containing protein</fullName>
    </submittedName>
</protein>
<keyword evidence="5" id="KW-1185">Reference proteome</keyword>
<proteinExistence type="predicted"/>
<sequence length="145" mass="15972">MMHRNVGELLNNRVVVALSSDASVREAAGCMKAAHVASVVVTEAEDRHIAGIFTERDLTERVVADGLDPDRTRLAAVMTPHPLTIGPDATVHEALRHMHDNGMRHLPIVQNGRVVGIVSMRDFMGEELADIDRETRLMESLTEVM</sequence>
<dbReference type="SMART" id="SM00116">
    <property type="entry name" value="CBS"/>
    <property type="match status" value="2"/>
</dbReference>
<name>A0ABX2T2K6_9PROT</name>
<dbReference type="PANTHER" id="PTHR43080:SF2">
    <property type="entry name" value="CBS DOMAIN-CONTAINING PROTEIN"/>
    <property type="match status" value="1"/>
</dbReference>
<feature type="domain" description="CBS" evidence="3">
    <location>
        <begin position="78"/>
        <end position="133"/>
    </location>
</feature>
<reference evidence="4 5" key="1">
    <citation type="submission" date="2020-05" db="EMBL/GenBank/DDBJ databases">
        <title>Azospirillum oleiclasticum sp. nov, a nitrogen-fixing and heavy crude oil-emulsifying bacterium isolated from the crude oil of Yumen Oilfield.</title>
        <authorList>
            <person name="Wu D."/>
            <person name="Cai M."/>
            <person name="Zhang X."/>
        </authorList>
    </citation>
    <scope>NUCLEOTIDE SEQUENCE [LARGE SCALE GENOMIC DNA]</scope>
    <source>
        <strain evidence="4 5">ROY-1-1-2</strain>
    </source>
</reference>
<comment type="caution">
    <text evidence="4">The sequence shown here is derived from an EMBL/GenBank/DDBJ whole genome shotgun (WGS) entry which is preliminary data.</text>
</comment>
<dbReference type="PANTHER" id="PTHR43080">
    <property type="entry name" value="CBS DOMAIN-CONTAINING PROTEIN CBSX3, MITOCHONDRIAL"/>
    <property type="match status" value="1"/>
</dbReference>
<dbReference type="SUPFAM" id="SSF54631">
    <property type="entry name" value="CBS-domain pair"/>
    <property type="match status" value="1"/>
</dbReference>
<dbReference type="RefSeq" id="WP_180280274.1">
    <property type="nucleotide sequence ID" value="NZ_JABFDB010000001.1"/>
</dbReference>
<feature type="domain" description="CBS" evidence="3">
    <location>
        <begin position="11"/>
        <end position="69"/>
    </location>
</feature>
<evidence type="ECO:0000313" key="5">
    <source>
        <dbReference type="Proteomes" id="UP000584642"/>
    </source>
</evidence>
<evidence type="ECO:0000256" key="1">
    <source>
        <dbReference type="ARBA" id="ARBA00023122"/>
    </source>
</evidence>
<dbReference type="Proteomes" id="UP000584642">
    <property type="component" value="Unassembled WGS sequence"/>
</dbReference>
<dbReference type="InterPro" id="IPR000644">
    <property type="entry name" value="CBS_dom"/>
</dbReference>
<evidence type="ECO:0000256" key="2">
    <source>
        <dbReference type="PROSITE-ProRule" id="PRU00703"/>
    </source>
</evidence>
<accession>A0ABX2T2K6</accession>
<dbReference type="Gene3D" id="3.10.580.10">
    <property type="entry name" value="CBS-domain"/>
    <property type="match status" value="1"/>
</dbReference>
<gene>
    <name evidence="4" type="ORF">HND93_02360</name>
</gene>
<dbReference type="Pfam" id="PF00571">
    <property type="entry name" value="CBS"/>
    <property type="match status" value="2"/>
</dbReference>
<evidence type="ECO:0000313" key="4">
    <source>
        <dbReference type="EMBL" id="NYZ18542.1"/>
    </source>
</evidence>
<keyword evidence="1 2" id="KW-0129">CBS domain</keyword>
<dbReference type="InterPro" id="IPR046342">
    <property type="entry name" value="CBS_dom_sf"/>
</dbReference>
<dbReference type="InterPro" id="IPR051257">
    <property type="entry name" value="Diverse_CBS-Domain"/>
</dbReference>